<dbReference type="GO" id="GO:0005524">
    <property type="term" value="F:ATP binding"/>
    <property type="evidence" value="ECO:0007669"/>
    <property type="project" value="UniProtKB-KW"/>
</dbReference>
<evidence type="ECO:0000313" key="10">
    <source>
        <dbReference type="EMBL" id="NMF00162.1"/>
    </source>
</evidence>
<evidence type="ECO:0000256" key="2">
    <source>
        <dbReference type="ARBA" id="ARBA00005417"/>
    </source>
</evidence>
<dbReference type="GO" id="GO:0043190">
    <property type="term" value="C:ATP-binding cassette (ABC) transporter complex"/>
    <property type="evidence" value="ECO:0007669"/>
    <property type="project" value="TreeGrafter"/>
</dbReference>
<dbReference type="NCBIfam" id="NF010167">
    <property type="entry name" value="PRK13648.1"/>
    <property type="match status" value="2"/>
</dbReference>
<dbReference type="InterPro" id="IPR003439">
    <property type="entry name" value="ABC_transporter-like_ATP-bd"/>
</dbReference>
<feature type="domain" description="ABC transporter" evidence="9">
    <location>
        <begin position="279"/>
        <end position="511"/>
    </location>
</feature>
<evidence type="ECO:0000256" key="1">
    <source>
        <dbReference type="ARBA" id="ARBA00004202"/>
    </source>
</evidence>
<dbReference type="PANTHER" id="PTHR43553">
    <property type="entry name" value="HEAVY METAL TRANSPORTER"/>
    <property type="match status" value="1"/>
</dbReference>
<evidence type="ECO:0000256" key="8">
    <source>
        <dbReference type="ARBA" id="ARBA00023136"/>
    </source>
</evidence>
<dbReference type="PROSITE" id="PS50893">
    <property type="entry name" value="ABC_TRANSPORTER_2"/>
    <property type="match status" value="2"/>
</dbReference>
<keyword evidence="3" id="KW-0813">Transport</keyword>
<dbReference type="RefSeq" id="WP_168975977.1">
    <property type="nucleotide sequence ID" value="NZ_JABAGO010000040.1"/>
</dbReference>
<evidence type="ECO:0000256" key="3">
    <source>
        <dbReference type="ARBA" id="ARBA00022448"/>
    </source>
</evidence>
<evidence type="ECO:0000313" key="11">
    <source>
        <dbReference type="Proteomes" id="UP000561326"/>
    </source>
</evidence>
<dbReference type="Pfam" id="PF00005">
    <property type="entry name" value="ABC_tran"/>
    <property type="match status" value="2"/>
</dbReference>
<feature type="domain" description="ABC transporter" evidence="9">
    <location>
        <begin position="5"/>
        <end position="232"/>
    </location>
</feature>
<dbReference type="GO" id="GO:0016887">
    <property type="term" value="F:ATP hydrolysis activity"/>
    <property type="evidence" value="ECO:0007669"/>
    <property type="project" value="InterPro"/>
</dbReference>
<keyword evidence="6 10" id="KW-0067">ATP-binding</keyword>
<dbReference type="EMBL" id="JABAGO010000040">
    <property type="protein sequence ID" value="NMF00162.1"/>
    <property type="molecule type" value="Genomic_DNA"/>
</dbReference>
<dbReference type="AlphaFoldDB" id="A0A848CZ09"/>
<dbReference type="InterPro" id="IPR017871">
    <property type="entry name" value="ABC_transporter-like_CS"/>
</dbReference>
<evidence type="ECO:0000256" key="6">
    <source>
        <dbReference type="ARBA" id="ARBA00022840"/>
    </source>
</evidence>
<evidence type="ECO:0000256" key="7">
    <source>
        <dbReference type="ARBA" id="ARBA00022967"/>
    </source>
</evidence>
<dbReference type="SMART" id="SM00382">
    <property type="entry name" value="AAA"/>
    <property type="match status" value="2"/>
</dbReference>
<dbReference type="PROSITE" id="PS00211">
    <property type="entry name" value="ABC_TRANSPORTER_1"/>
    <property type="match status" value="2"/>
</dbReference>
<dbReference type="Proteomes" id="UP000561326">
    <property type="component" value="Unassembled WGS sequence"/>
</dbReference>
<organism evidence="10 11">
    <name type="scientific">Aneurinibacillus aneurinilyticus</name>
    <name type="common">Bacillus aneurinolyticus</name>
    <dbReference type="NCBI Taxonomy" id="1391"/>
    <lineage>
        <taxon>Bacteria</taxon>
        <taxon>Bacillati</taxon>
        <taxon>Bacillota</taxon>
        <taxon>Bacilli</taxon>
        <taxon>Bacillales</taxon>
        <taxon>Paenibacillaceae</taxon>
        <taxon>Aneurinibacillus group</taxon>
        <taxon>Aneurinibacillus</taxon>
    </lineage>
</organism>
<dbReference type="InterPro" id="IPR003593">
    <property type="entry name" value="AAA+_ATPase"/>
</dbReference>
<keyword evidence="7" id="KW-1278">Translocase</keyword>
<keyword evidence="5" id="KW-0547">Nucleotide-binding</keyword>
<keyword evidence="4" id="KW-1003">Cell membrane</keyword>
<evidence type="ECO:0000259" key="9">
    <source>
        <dbReference type="PROSITE" id="PS50893"/>
    </source>
</evidence>
<evidence type="ECO:0000256" key="4">
    <source>
        <dbReference type="ARBA" id="ARBA00022475"/>
    </source>
</evidence>
<accession>A0A848CZ09</accession>
<evidence type="ECO:0000256" key="5">
    <source>
        <dbReference type="ARBA" id="ARBA00022741"/>
    </source>
</evidence>
<comment type="similarity">
    <text evidence="2">Belongs to the ABC transporter superfamily.</text>
</comment>
<name>A0A848CZ09_ANEAE</name>
<keyword evidence="8" id="KW-0472">Membrane</keyword>
<dbReference type="SUPFAM" id="SSF52540">
    <property type="entry name" value="P-loop containing nucleoside triphosphate hydrolases"/>
    <property type="match status" value="2"/>
</dbReference>
<dbReference type="InterPro" id="IPR050095">
    <property type="entry name" value="ECF_ABC_transporter_ATP-bd"/>
</dbReference>
<protein>
    <submittedName>
        <fullName evidence="10">ABC transporter ATP-binding protein</fullName>
    </submittedName>
</protein>
<gene>
    <name evidence="10" type="ORF">HF838_18195</name>
</gene>
<dbReference type="PANTHER" id="PTHR43553:SF19">
    <property type="entry name" value="HMP_THIAMINE IMPORT ATP-BINDING PROTEIN YKOD-RELATED"/>
    <property type="match status" value="1"/>
</dbReference>
<sequence length="532" mass="59404">MAQHLACNDVSVRFYGTSSLTLRNVSISVQTGEKVLLLGPSGCGKSTLLSVLSGIIPGTIEAEVTGSIIRPASVGVMFQDPDAQFCMLTVGDEIAFSLENRAIPQHEMDARIDTAMKQAGLFVPKDTLIETLSGGMKQRLALACLLALEADVLFLDEPTAQLDPQGRHDIFSLLKSIAASNMTMIFVEHVLDGLIDWMDRVILLDATGSIIGEGTPQDVLRQYAKEIEAAGIWRPRLFPYTMDKVSADPSHPLQIAWRDSLEQSKKRAQAPKQKRLDICNVRDLTISYGKTNVLEHISFDITEGEWTAIVGENGAGKSTLLKALAGLEKGRQGNIYIQNRPIRKWPTAKLYEQVGFVFQNPELQFVTDRVYDEVAFGGRIRKFDESKLSEKTHRLLQEFSLDAHRDAHPFTLSQGQKRRLSVATMLLFEQKLLLLDEPTFGQDEATSTQLLARLMQRKEQGTAIVMVTHDMDIVDRYADRVLWISDGAIRFDGAPYRLFSSEESIPGLTRPLSYEWERRVRNGQHKCPIGTN</sequence>
<proteinExistence type="inferred from homology"/>
<dbReference type="GO" id="GO:0042626">
    <property type="term" value="F:ATPase-coupled transmembrane transporter activity"/>
    <property type="evidence" value="ECO:0007669"/>
    <property type="project" value="TreeGrafter"/>
</dbReference>
<comment type="subcellular location">
    <subcellularLocation>
        <location evidence="1">Cell membrane</location>
        <topology evidence="1">Peripheral membrane protein</topology>
    </subcellularLocation>
</comment>
<dbReference type="InterPro" id="IPR027417">
    <property type="entry name" value="P-loop_NTPase"/>
</dbReference>
<comment type="caution">
    <text evidence="10">The sequence shown here is derived from an EMBL/GenBank/DDBJ whole genome shotgun (WGS) entry which is preliminary data.</text>
</comment>
<dbReference type="CDD" id="cd03225">
    <property type="entry name" value="ABC_cobalt_CbiO_domain1"/>
    <property type="match status" value="2"/>
</dbReference>
<dbReference type="Gene3D" id="3.40.50.300">
    <property type="entry name" value="P-loop containing nucleotide triphosphate hydrolases"/>
    <property type="match status" value="2"/>
</dbReference>
<dbReference type="InterPro" id="IPR015856">
    <property type="entry name" value="ABC_transpr_CbiO/EcfA_su"/>
</dbReference>
<reference evidence="10 11" key="1">
    <citation type="submission" date="2020-04" db="EMBL/GenBank/DDBJ databases">
        <authorList>
            <person name="Hitch T.C.A."/>
            <person name="Wylensek D."/>
            <person name="Clavel T."/>
        </authorList>
    </citation>
    <scope>NUCLEOTIDE SEQUENCE [LARGE SCALE GENOMIC DNA]</scope>
    <source>
        <strain evidence="10 11">WB01_D5_05</strain>
    </source>
</reference>